<dbReference type="PANTHER" id="PTHR43289">
    <property type="entry name" value="MITOGEN-ACTIVATED PROTEIN KINASE KINASE KINASE 20-RELATED"/>
    <property type="match status" value="1"/>
</dbReference>
<dbReference type="Pfam" id="PF00069">
    <property type="entry name" value="Pkinase"/>
    <property type="match status" value="1"/>
</dbReference>
<feature type="binding site" evidence="5">
    <location>
        <position position="32"/>
    </location>
    <ligand>
        <name>ATP</name>
        <dbReference type="ChEBI" id="CHEBI:30616"/>
    </ligand>
</feature>
<keyword evidence="1" id="KW-0808">Transferase</keyword>
<dbReference type="CDD" id="cd14014">
    <property type="entry name" value="STKc_PknB_like"/>
    <property type="match status" value="1"/>
</dbReference>
<feature type="domain" description="Protein kinase" evidence="6">
    <location>
        <begin position="2"/>
        <end position="311"/>
    </location>
</feature>
<evidence type="ECO:0000256" key="3">
    <source>
        <dbReference type="ARBA" id="ARBA00022777"/>
    </source>
</evidence>
<evidence type="ECO:0000256" key="1">
    <source>
        <dbReference type="ARBA" id="ARBA00022679"/>
    </source>
</evidence>
<accession>A0A848I8A2</accession>
<keyword evidence="8" id="KW-1185">Reference proteome</keyword>
<dbReference type="PANTHER" id="PTHR43289:SF34">
    <property type="entry name" value="SERINE_THREONINE-PROTEIN KINASE YBDM-RELATED"/>
    <property type="match status" value="1"/>
</dbReference>
<dbReference type="GO" id="GO:0005524">
    <property type="term" value="F:ATP binding"/>
    <property type="evidence" value="ECO:0007669"/>
    <property type="project" value="UniProtKB-UniRule"/>
</dbReference>
<keyword evidence="3 7" id="KW-0418">Kinase</keyword>
<reference evidence="7 8" key="1">
    <citation type="submission" date="2020-04" db="EMBL/GenBank/DDBJ databases">
        <title>Paraburkholderia sp. RP-4-7 isolated from soil.</title>
        <authorList>
            <person name="Dahal R.H."/>
        </authorList>
    </citation>
    <scope>NUCLEOTIDE SEQUENCE [LARGE SCALE GENOMIC DNA]</scope>
    <source>
        <strain evidence="7 8">RP-4-7</strain>
    </source>
</reference>
<evidence type="ECO:0000256" key="4">
    <source>
        <dbReference type="ARBA" id="ARBA00022840"/>
    </source>
</evidence>
<dbReference type="PROSITE" id="PS50011">
    <property type="entry name" value="PROTEIN_KINASE_DOM"/>
    <property type="match status" value="1"/>
</dbReference>
<sequence>MYEIVKELGHGGFGRVYEVYNAAANPNRAAMKTLEPAAGIVNDVGIVELTARFAREVRYQSAVKHPNVVEILGSDLSANPPAFFMPLADCTLEQELERDPTLGGAPLPILFGILAGLEALHAAGYVHRDLKPSNVLRFSEQGFIRYAVSDFGLMSSPNSNSTTLTPSDVGGGTPYYAAPELAVNLRRATAAADIYSFGAILHDIFVRAKRTPYSQLQGPGAIGAVIEKCTRRSPRLRYRDVVELREDLFKALDGYVPTFSSNEEGHVVAMLNAVSDMTEDQWDRVLALLDTYQDKRVAPYNLFKAMNAAHFTSLAAASVDIFVAIAADFCEHVIQMAFDFDYCDILASKLEAVFNAGPVESKALSLVALLELGAGHNRWFVERKFMQLASKELDPQVAQRFVVEAVVQNVDVKQRVAHVEHSIGATRQSLSPIIQAAL</sequence>
<dbReference type="Proteomes" id="UP000544134">
    <property type="component" value="Unassembled WGS sequence"/>
</dbReference>
<dbReference type="AlphaFoldDB" id="A0A848I8A2"/>
<dbReference type="EMBL" id="JABBGJ010000010">
    <property type="protein sequence ID" value="NML98551.1"/>
    <property type="molecule type" value="Genomic_DNA"/>
</dbReference>
<dbReference type="PROSITE" id="PS00107">
    <property type="entry name" value="PROTEIN_KINASE_ATP"/>
    <property type="match status" value="1"/>
</dbReference>
<evidence type="ECO:0000259" key="6">
    <source>
        <dbReference type="PROSITE" id="PS50011"/>
    </source>
</evidence>
<dbReference type="SUPFAM" id="SSF56112">
    <property type="entry name" value="Protein kinase-like (PK-like)"/>
    <property type="match status" value="1"/>
</dbReference>
<evidence type="ECO:0000256" key="5">
    <source>
        <dbReference type="PROSITE-ProRule" id="PRU10141"/>
    </source>
</evidence>
<dbReference type="RefSeq" id="WP_169485583.1">
    <property type="nucleotide sequence ID" value="NZ_JABBGJ010000010.1"/>
</dbReference>
<protein>
    <submittedName>
        <fullName evidence="7">Serine/threonine protein kinase</fullName>
    </submittedName>
</protein>
<dbReference type="InterPro" id="IPR017441">
    <property type="entry name" value="Protein_kinase_ATP_BS"/>
</dbReference>
<proteinExistence type="predicted"/>
<dbReference type="SMART" id="SM00220">
    <property type="entry name" value="S_TKc"/>
    <property type="match status" value="1"/>
</dbReference>
<comment type="caution">
    <text evidence="7">The sequence shown here is derived from an EMBL/GenBank/DDBJ whole genome shotgun (WGS) entry which is preliminary data.</text>
</comment>
<keyword evidence="4 5" id="KW-0067">ATP-binding</keyword>
<keyword evidence="7" id="KW-0723">Serine/threonine-protein kinase</keyword>
<name>A0A848I8A2_9BURK</name>
<evidence type="ECO:0000313" key="7">
    <source>
        <dbReference type="EMBL" id="NML98551.1"/>
    </source>
</evidence>
<gene>
    <name evidence="7" type="ORF">HHL24_11375</name>
</gene>
<dbReference type="Gene3D" id="1.10.510.10">
    <property type="entry name" value="Transferase(Phosphotransferase) domain 1"/>
    <property type="match status" value="1"/>
</dbReference>
<dbReference type="GO" id="GO:0004674">
    <property type="term" value="F:protein serine/threonine kinase activity"/>
    <property type="evidence" value="ECO:0007669"/>
    <property type="project" value="UniProtKB-KW"/>
</dbReference>
<keyword evidence="2 5" id="KW-0547">Nucleotide-binding</keyword>
<evidence type="ECO:0000256" key="2">
    <source>
        <dbReference type="ARBA" id="ARBA00022741"/>
    </source>
</evidence>
<dbReference type="InterPro" id="IPR000719">
    <property type="entry name" value="Prot_kinase_dom"/>
</dbReference>
<evidence type="ECO:0000313" key="8">
    <source>
        <dbReference type="Proteomes" id="UP000544134"/>
    </source>
</evidence>
<dbReference type="InterPro" id="IPR011009">
    <property type="entry name" value="Kinase-like_dom_sf"/>
</dbReference>
<organism evidence="7 8">
    <name type="scientific">Paraburkholderia polaris</name>
    <dbReference type="NCBI Taxonomy" id="2728848"/>
    <lineage>
        <taxon>Bacteria</taxon>
        <taxon>Pseudomonadati</taxon>
        <taxon>Pseudomonadota</taxon>
        <taxon>Betaproteobacteria</taxon>
        <taxon>Burkholderiales</taxon>
        <taxon>Burkholderiaceae</taxon>
        <taxon>Paraburkholderia</taxon>
    </lineage>
</organism>